<feature type="domain" description="Transposase IS204/IS1001/IS1096/IS1165 helix-turn-helix" evidence="2">
    <location>
        <begin position="26"/>
        <end position="75"/>
    </location>
</feature>
<dbReference type="Pfam" id="PF13542">
    <property type="entry name" value="HTH_Tnp_ISL3"/>
    <property type="match status" value="1"/>
</dbReference>
<dbReference type="PANTHER" id="PTHR33498:SF1">
    <property type="entry name" value="TRANSPOSASE FOR INSERTION SEQUENCE ELEMENT IS1557"/>
    <property type="match status" value="1"/>
</dbReference>
<dbReference type="NCBIfam" id="NF033550">
    <property type="entry name" value="transpos_ISL3"/>
    <property type="match status" value="1"/>
</dbReference>
<evidence type="ECO:0000259" key="2">
    <source>
        <dbReference type="Pfam" id="PF13542"/>
    </source>
</evidence>
<evidence type="ECO:0000259" key="1">
    <source>
        <dbReference type="Pfam" id="PF01610"/>
    </source>
</evidence>
<reference evidence="3" key="1">
    <citation type="submission" date="2016-10" db="EMBL/GenBank/DDBJ databases">
        <title>Sequence of Gallionella enrichment culture.</title>
        <authorList>
            <person name="Poehlein A."/>
            <person name="Muehling M."/>
            <person name="Daniel R."/>
        </authorList>
    </citation>
    <scope>NUCLEOTIDE SEQUENCE</scope>
</reference>
<proteinExistence type="predicted"/>
<sequence>MHGKRVGLYIDTKRFRCRSCTKTFYETLPDIDQNRMMTSRLSEWIGKQAIKRTFASIAEEVGIDEKSVRSVFRDYINELEKTVRFETPKWMGIDEIHLIRPRGVITNIQNNTIVELLPNRNKDTVIRYLSQLDGHKQIQYVAMDMWMPYKDAVELVLPQAKIVIDKFHVVKMANEAMEKVRKSYRETLTPKQRRGLMHDRFVMLKRESELSDKEALLLSGWLNNYPELGLAYELKEDFFNIYDAGSKDEALAKFAKWDIAVTHEVRDAFSDLIRAWRNWQPYILNYFDHPVTNAYTESLNSLIRVMNRLGRGYSFEALRAKMLFAEGAFKKQLIRPKFERRNDSPVLFSMAYSEQPYQPEPEETELNFGVDISTLISMIENEQI</sequence>
<comment type="caution">
    <text evidence="3">The sequence shown here is derived from an EMBL/GenBank/DDBJ whole genome shotgun (WGS) entry which is preliminary data.</text>
</comment>
<organism evidence="3">
    <name type="scientific">mine drainage metagenome</name>
    <dbReference type="NCBI Taxonomy" id="410659"/>
    <lineage>
        <taxon>unclassified sequences</taxon>
        <taxon>metagenomes</taxon>
        <taxon>ecological metagenomes</taxon>
    </lineage>
</organism>
<dbReference type="InterPro" id="IPR047951">
    <property type="entry name" value="Transpos_ISL3"/>
</dbReference>
<protein>
    <submittedName>
        <fullName evidence="3">Transposase</fullName>
    </submittedName>
</protein>
<dbReference type="PANTHER" id="PTHR33498">
    <property type="entry name" value="TRANSPOSASE FOR INSERTION SEQUENCE ELEMENT IS1557"/>
    <property type="match status" value="1"/>
</dbReference>
<gene>
    <name evidence="3" type="ORF">GALL_375190</name>
</gene>
<dbReference type="Pfam" id="PF01610">
    <property type="entry name" value="DDE_Tnp_ISL3"/>
    <property type="match status" value="1"/>
</dbReference>
<dbReference type="InterPro" id="IPR002560">
    <property type="entry name" value="Transposase_DDE"/>
</dbReference>
<feature type="domain" description="Transposase IS204/IS1001/IS1096/IS1165 DDE" evidence="1">
    <location>
        <begin position="91"/>
        <end position="321"/>
    </location>
</feature>
<dbReference type="AlphaFoldDB" id="A0A1J5QBZ9"/>
<name>A0A1J5QBZ9_9ZZZZ</name>
<accession>A0A1J5QBZ9</accession>
<dbReference type="EMBL" id="MLJW01001021">
    <property type="protein sequence ID" value="OIQ80722.1"/>
    <property type="molecule type" value="Genomic_DNA"/>
</dbReference>
<evidence type="ECO:0000313" key="3">
    <source>
        <dbReference type="EMBL" id="OIQ80722.1"/>
    </source>
</evidence>
<dbReference type="InterPro" id="IPR032877">
    <property type="entry name" value="Transposase_HTH"/>
</dbReference>